<keyword evidence="1" id="KW-0812">Transmembrane</keyword>
<evidence type="ECO:0000313" key="3">
    <source>
        <dbReference type="Proteomes" id="UP000034097"/>
    </source>
</evidence>
<dbReference type="Proteomes" id="UP000034097">
    <property type="component" value="Unassembled WGS sequence"/>
</dbReference>
<gene>
    <name evidence="2" type="ORF">UW26_C0008G0004</name>
</gene>
<evidence type="ECO:0000256" key="1">
    <source>
        <dbReference type="SAM" id="Phobius"/>
    </source>
</evidence>
<keyword evidence="1" id="KW-0472">Membrane</keyword>
<dbReference type="EMBL" id="LCHQ01000008">
    <property type="protein sequence ID" value="KKT39062.1"/>
    <property type="molecule type" value="Genomic_DNA"/>
</dbReference>
<name>A0A0G1J4R8_9BACT</name>
<reference evidence="2 3" key="1">
    <citation type="journal article" date="2015" name="Nature">
        <title>rRNA introns, odd ribosomes, and small enigmatic genomes across a large radiation of phyla.</title>
        <authorList>
            <person name="Brown C.T."/>
            <person name="Hug L.A."/>
            <person name="Thomas B.C."/>
            <person name="Sharon I."/>
            <person name="Castelle C.J."/>
            <person name="Singh A."/>
            <person name="Wilkins M.J."/>
            <person name="Williams K.H."/>
            <person name="Banfield J.F."/>
        </authorList>
    </citation>
    <scope>NUCLEOTIDE SEQUENCE [LARGE SCALE GENOMIC DNA]</scope>
</reference>
<accession>A0A0G1J4R8</accession>
<sequence>MPNFFKKTIGILILLGSLAVIVIFALSYLQLKNQPHLPSGPAPTVNTTALARYTPTPGHSSAQNATAVVLAKPTPYVEWTPADAQVFIAAMRPKAYTETRNLLISSELGAPGAGWVCVQVQSDILGLYTIMGDTFCRISLTWTDWQILVNPEDFEVKVEEGQHVQIPAVDASGNDYFQELALAKVTITIKEIGLNSPGTRFDQRYDFYKDLKGGWNLVIDLKQIFFGDNLREQANELTTDAPDLALADSFAPLMPDGSRSSIYSDQLYQTFVDSLTTPGEQHVYNSLMDTAQLVAGFRCPAQDATCVDHNYAGLESLTVVVPAKPGSPCDYVYADDMTTKVLPQQYCSYTFAATGIGSDALANMAITIDPDSLESGVNYATLVQKLFSIP</sequence>
<organism evidence="2 3">
    <name type="scientific">Candidatus Collierbacteria bacterium GW2011_GWF1_44_12</name>
    <dbReference type="NCBI Taxonomy" id="1618402"/>
    <lineage>
        <taxon>Bacteria</taxon>
        <taxon>Candidatus Collieribacteriota</taxon>
    </lineage>
</organism>
<keyword evidence="1" id="KW-1133">Transmembrane helix</keyword>
<feature type="transmembrane region" description="Helical" evidence="1">
    <location>
        <begin position="9"/>
        <end position="29"/>
    </location>
</feature>
<comment type="caution">
    <text evidence="2">The sequence shown here is derived from an EMBL/GenBank/DDBJ whole genome shotgun (WGS) entry which is preliminary data.</text>
</comment>
<dbReference type="AlphaFoldDB" id="A0A0G1J4R8"/>
<protein>
    <submittedName>
        <fullName evidence="2">Uncharacterized protein</fullName>
    </submittedName>
</protein>
<evidence type="ECO:0000313" key="2">
    <source>
        <dbReference type="EMBL" id="KKT39062.1"/>
    </source>
</evidence>
<proteinExistence type="predicted"/>